<dbReference type="PANTHER" id="PTHR33877:SF2">
    <property type="entry name" value="OS07G0170200 PROTEIN"/>
    <property type="match status" value="1"/>
</dbReference>
<dbReference type="Proteomes" id="UP000247498">
    <property type="component" value="Unassembled WGS sequence"/>
</dbReference>
<evidence type="ECO:0000313" key="4">
    <source>
        <dbReference type="Proteomes" id="UP000247498"/>
    </source>
</evidence>
<evidence type="ECO:0000259" key="2">
    <source>
        <dbReference type="SMART" id="SM00507"/>
    </source>
</evidence>
<dbReference type="SMART" id="SM00507">
    <property type="entry name" value="HNHc"/>
    <property type="match status" value="1"/>
</dbReference>
<protein>
    <recommendedName>
        <fullName evidence="2">HNH nuclease domain-containing protein</fullName>
    </recommendedName>
</protein>
<reference evidence="3 4" key="1">
    <citation type="journal article" date="2018" name="Sci. Rep.">
        <title>Raphidocelis subcapitata (=Pseudokirchneriella subcapitata) provides an insight into genome evolution and environmental adaptations in the Sphaeropleales.</title>
        <authorList>
            <person name="Suzuki S."/>
            <person name="Yamaguchi H."/>
            <person name="Nakajima N."/>
            <person name="Kawachi M."/>
        </authorList>
    </citation>
    <scope>NUCLEOTIDE SEQUENCE [LARGE SCALE GENOMIC DNA]</scope>
    <source>
        <strain evidence="3 4">NIES-35</strain>
    </source>
</reference>
<organism evidence="3 4">
    <name type="scientific">Raphidocelis subcapitata</name>
    <dbReference type="NCBI Taxonomy" id="307507"/>
    <lineage>
        <taxon>Eukaryota</taxon>
        <taxon>Viridiplantae</taxon>
        <taxon>Chlorophyta</taxon>
        <taxon>core chlorophytes</taxon>
        <taxon>Chlorophyceae</taxon>
        <taxon>CS clade</taxon>
        <taxon>Sphaeropleales</taxon>
        <taxon>Selenastraceae</taxon>
        <taxon>Raphidocelis</taxon>
    </lineage>
</organism>
<sequence length="386" mass="38938">MLLQRSAGRAAGTGSGARPRARAGAGWTRPVLAPQRPQRCAAGPAVVLAAKGTGAAAAGGGAGGAKKTKGAANKAAGGSPSGAPGAGGPVVAAASVSIAVTLDSPAVAVGSPAQLRGAFEGGGPLGAGGEVDVAVADSDEELDSGAGGIGVAAGVLGAAGLAGVAVAGGAPQDGTAPRGNPHRCLVLDASYRPINTVSWFKAVMMDIGGKVDVLDYHDGAYVYSAYAAHGLPAVLRARSNVDIHSIAGRVALTRRNLLARDGHACQYCGSRSNLTLDHVLPVCRGGRNSWDNLVACCHGCNQRKGASLLRDLGWRLRTAPREPSARELGIMLGLNQSDLESPPSKWRVWLEPYTEKARKRRAARRAEAAATPTDALHAPAAKHAAR</sequence>
<dbReference type="InterPro" id="IPR029471">
    <property type="entry name" value="HNH_5"/>
</dbReference>
<feature type="compositionally biased region" description="Low complexity" evidence="1">
    <location>
        <begin position="70"/>
        <end position="87"/>
    </location>
</feature>
<evidence type="ECO:0000256" key="1">
    <source>
        <dbReference type="SAM" id="MobiDB-lite"/>
    </source>
</evidence>
<dbReference type="Pfam" id="PF14279">
    <property type="entry name" value="HNH_5"/>
    <property type="match status" value="1"/>
</dbReference>
<dbReference type="OrthoDB" id="2127950at2759"/>
<dbReference type="CDD" id="cd00085">
    <property type="entry name" value="HNHc"/>
    <property type="match status" value="1"/>
</dbReference>
<gene>
    <name evidence="3" type="ORF">Rsub_07810</name>
</gene>
<feature type="region of interest" description="Disordered" evidence="1">
    <location>
        <begin position="56"/>
        <end position="87"/>
    </location>
</feature>
<dbReference type="Gene3D" id="1.10.30.50">
    <property type="match status" value="1"/>
</dbReference>
<name>A0A2V0P8W1_9CHLO</name>
<dbReference type="InterPro" id="IPR052892">
    <property type="entry name" value="NA-targeting_endonuclease"/>
</dbReference>
<dbReference type="InterPro" id="IPR003615">
    <property type="entry name" value="HNH_nuc"/>
</dbReference>
<keyword evidence="4" id="KW-1185">Reference proteome</keyword>
<feature type="compositionally biased region" description="Low complexity" evidence="1">
    <location>
        <begin position="368"/>
        <end position="386"/>
    </location>
</feature>
<comment type="caution">
    <text evidence="3">The sequence shown here is derived from an EMBL/GenBank/DDBJ whole genome shotgun (WGS) entry which is preliminary data.</text>
</comment>
<dbReference type="STRING" id="307507.A0A2V0P8W1"/>
<accession>A0A2V0P8W1</accession>
<feature type="region of interest" description="Disordered" evidence="1">
    <location>
        <begin position="1"/>
        <end position="39"/>
    </location>
</feature>
<feature type="region of interest" description="Disordered" evidence="1">
    <location>
        <begin position="360"/>
        <end position="386"/>
    </location>
</feature>
<dbReference type="EMBL" id="BDRX01000063">
    <property type="protein sequence ID" value="GBF95382.1"/>
    <property type="molecule type" value="Genomic_DNA"/>
</dbReference>
<dbReference type="InParanoid" id="A0A2V0P8W1"/>
<evidence type="ECO:0000313" key="3">
    <source>
        <dbReference type="EMBL" id="GBF95382.1"/>
    </source>
</evidence>
<feature type="compositionally biased region" description="Low complexity" evidence="1">
    <location>
        <begin position="1"/>
        <end position="30"/>
    </location>
</feature>
<dbReference type="AlphaFoldDB" id="A0A2V0P8W1"/>
<proteinExistence type="predicted"/>
<feature type="domain" description="HNH nuclease" evidence="2">
    <location>
        <begin position="252"/>
        <end position="302"/>
    </location>
</feature>
<dbReference type="PANTHER" id="PTHR33877">
    <property type="entry name" value="SLL1193 PROTEIN"/>
    <property type="match status" value="1"/>
</dbReference>